<name>Q8I002_MACFA</name>
<reference evidence="2" key="1">
    <citation type="submission" date="2002-11" db="EMBL/GenBank/DDBJ databases">
        <title>Isolation of novel full-length cDNA clones from macaque testis cDNA libraries.</title>
        <authorList>
            <person name="Hashimoto K."/>
            <person name="Osada N."/>
            <person name="Hida M."/>
            <person name="Kusuda J."/>
            <person name="Tanuma R."/>
            <person name="Hirai M."/>
            <person name="Terao K."/>
            <person name="Sugano S."/>
        </authorList>
    </citation>
    <scope>NUCLEOTIDE SEQUENCE</scope>
    <source>
        <tissue evidence="2">Testis</tissue>
    </source>
</reference>
<dbReference type="AlphaFoldDB" id="Q8I002"/>
<keyword evidence="1" id="KW-0812">Transmembrane</keyword>
<accession>Q8I002</accession>
<evidence type="ECO:0000313" key="2">
    <source>
        <dbReference type="EMBL" id="BAC41226.1"/>
    </source>
</evidence>
<proteinExistence type="evidence at transcript level"/>
<dbReference type="EMBL" id="AB096979">
    <property type="protein sequence ID" value="BAC41226.1"/>
    <property type="molecule type" value="mRNA"/>
</dbReference>
<sequence>MSQSTFEALLGSGNLSSTHCYLSDLIPYFFLFFLSCIPYIALLTIPLVNFLKTFVLAVPLACISAWPQGLLPHLLQGFAQIFQLFVSPTITSIKINPL</sequence>
<evidence type="ECO:0000256" key="1">
    <source>
        <dbReference type="SAM" id="Phobius"/>
    </source>
</evidence>
<organism evidence="2">
    <name type="scientific">Macaca fascicularis</name>
    <name type="common">Crab-eating macaque</name>
    <name type="synonym">Cynomolgus monkey</name>
    <dbReference type="NCBI Taxonomy" id="9541"/>
    <lineage>
        <taxon>Eukaryota</taxon>
        <taxon>Metazoa</taxon>
        <taxon>Chordata</taxon>
        <taxon>Craniata</taxon>
        <taxon>Vertebrata</taxon>
        <taxon>Euteleostomi</taxon>
        <taxon>Mammalia</taxon>
        <taxon>Eutheria</taxon>
        <taxon>Euarchontoglires</taxon>
        <taxon>Primates</taxon>
        <taxon>Haplorrhini</taxon>
        <taxon>Catarrhini</taxon>
        <taxon>Cercopithecidae</taxon>
        <taxon>Cercopithecinae</taxon>
        <taxon>Macaca</taxon>
    </lineage>
</organism>
<keyword evidence="1" id="KW-1133">Transmembrane helix</keyword>
<protein>
    <submittedName>
        <fullName evidence="2">Uncharacterized protein</fullName>
    </submittedName>
</protein>
<feature type="transmembrane region" description="Helical" evidence="1">
    <location>
        <begin position="25"/>
        <end position="48"/>
    </location>
</feature>
<keyword evidence="1" id="KW-0472">Membrane</keyword>